<dbReference type="RefSeq" id="WP_188367509.1">
    <property type="nucleotide sequence ID" value="NZ_BMDT01000005.1"/>
</dbReference>
<proteinExistence type="inferred from homology"/>
<keyword evidence="7" id="KW-1185">Reference proteome</keyword>
<evidence type="ECO:0000256" key="2">
    <source>
        <dbReference type="ARBA" id="ARBA00022801"/>
    </source>
</evidence>
<evidence type="ECO:0000256" key="3">
    <source>
        <dbReference type="ARBA" id="ARBA00022912"/>
    </source>
</evidence>
<comment type="similarity">
    <text evidence="1 5">Belongs to the metallo-dependent hydrolases superfamily. CpsB/CapC family.</text>
</comment>
<keyword evidence="2 5" id="KW-0378">Hydrolase</keyword>
<evidence type="ECO:0000313" key="6">
    <source>
        <dbReference type="EMBL" id="GGI65668.1"/>
    </source>
</evidence>
<protein>
    <recommendedName>
        <fullName evidence="5">Tyrosine-protein phosphatase</fullName>
        <ecNumber evidence="5">3.1.3.48</ecNumber>
    </recommendedName>
</protein>
<sequence length="254" mass="28392">MIDLHCHLLPGVDDGPETMEESLAMAQTAVAQGITHLLCTPHHNNGRYENPKASIIAAVAELQAALDTAAIPLTVLEGQEVRITGELIEDLTADNLLFTDLNDTYLLIEFPSADVPAYSETLLFELRGLGKIPVIVHPERNRYFMEDPDRLIPYLDMGCLAQLTAPSIVGIFGKKIQKIAHEMVERNLVQMVASDAHGINKRPFYLKEAYNEIEQKYGKQVVEQMQQVAKDLVNGDDVNYPGYKEKKKKKFGLF</sequence>
<dbReference type="InterPro" id="IPR016195">
    <property type="entry name" value="Pol/histidinol_Pase-like"/>
</dbReference>
<dbReference type="InterPro" id="IPR016667">
    <property type="entry name" value="Caps_polysacc_synth_CpsB/CapC"/>
</dbReference>
<dbReference type="Gene3D" id="3.20.20.140">
    <property type="entry name" value="Metal-dependent hydrolases"/>
    <property type="match status" value="1"/>
</dbReference>
<keyword evidence="3 5" id="KW-0904">Protein phosphatase</keyword>
<comment type="catalytic activity">
    <reaction evidence="4 5">
        <text>O-phospho-L-tyrosyl-[protein] + H2O = L-tyrosyl-[protein] + phosphate</text>
        <dbReference type="Rhea" id="RHEA:10684"/>
        <dbReference type="Rhea" id="RHEA-COMP:10136"/>
        <dbReference type="Rhea" id="RHEA-COMP:20101"/>
        <dbReference type="ChEBI" id="CHEBI:15377"/>
        <dbReference type="ChEBI" id="CHEBI:43474"/>
        <dbReference type="ChEBI" id="CHEBI:46858"/>
        <dbReference type="ChEBI" id="CHEBI:61978"/>
        <dbReference type="EC" id="3.1.3.48"/>
    </reaction>
</comment>
<dbReference type="PANTHER" id="PTHR39181">
    <property type="entry name" value="TYROSINE-PROTEIN PHOSPHATASE YWQE"/>
    <property type="match status" value="1"/>
</dbReference>
<evidence type="ECO:0000256" key="4">
    <source>
        <dbReference type="ARBA" id="ARBA00051722"/>
    </source>
</evidence>
<organism evidence="6 7">
    <name type="scientific">Enterococcus alcedinis</name>
    <dbReference type="NCBI Taxonomy" id="1274384"/>
    <lineage>
        <taxon>Bacteria</taxon>
        <taxon>Bacillati</taxon>
        <taxon>Bacillota</taxon>
        <taxon>Bacilli</taxon>
        <taxon>Lactobacillales</taxon>
        <taxon>Enterococcaceae</taxon>
        <taxon>Enterococcus</taxon>
    </lineage>
</organism>
<dbReference type="SUPFAM" id="SSF89550">
    <property type="entry name" value="PHP domain-like"/>
    <property type="match status" value="1"/>
</dbReference>
<dbReference type="GO" id="GO:0004725">
    <property type="term" value="F:protein tyrosine phosphatase activity"/>
    <property type="evidence" value="ECO:0007669"/>
    <property type="project" value="UniProtKB-UniRule"/>
</dbReference>
<dbReference type="PIRSF" id="PIRSF016557">
    <property type="entry name" value="Caps_synth_CpsB"/>
    <property type="match status" value="1"/>
</dbReference>
<evidence type="ECO:0000256" key="1">
    <source>
        <dbReference type="ARBA" id="ARBA00005750"/>
    </source>
</evidence>
<dbReference type="Proteomes" id="UP000622610">
    <property type="component" value="Unassembled WGS sequence"/>
</dbReference>
<evidence type="ECO:0000256" key="5">
    <source>
        <dbReference type="PIRNR" id="PIRNR016557"/>
    </source>
</evidence>
<dbReference type="EMBL" id="BMDT01000005">
    <property type="protein sequence ID" value="GGI65668.1"/>
    <property type="molecule type" value="Genomic_DNA"/>
</dbReference>
<comment type="caution">
    <text evidence="6">The sequence shown here is derived from an EMBL/GenBank/DDBJ whole genome shotgun (WGS) entry which is preliminary data.</text>
</comment>
<dbReference type="AlphaFoldDB" id="A0A917JF20"/>
<gene>
    <name evidence="6" type="primary">capC</name>
    <name evidence="6" type="ORF">GCM10011482_13220</name>
</gene>
<name>A0A917JF20_9ENTE</name>
<dbReference type="EC" id="3.1.3.48" evidence="5"/>
<reference evidence="6" key="1">
    <citation type="journal article" date="2014" name="Int. J. Syst. Evol. Microbiol.">
        <title>Complete genome sequence of Corynebacterium casei LMG S-19264T (=DSM 44701T), isolated from a smear-ripened cheese.</title>
        <authorList>
            <consortium name="US DOE Joint Genome Institute (JGI-PGF)"/>
            <person name="Walter F."/>
            <person name="Albersmeier A."/>
            <person name="Kalinowski J."/>
            <person name="Ruckert C."/>
        </authorList>
    </citation>
    <scope>NUCLEOTIDE SEQUENCE</scope>
    <source>
        <strain evidence="6">CCM 8433</strain>
    </source>
</reference>
<dbReference type="Pfam" id="PF19567">
    <property type="entry name" value="CpsB_CapC"/>
    <property type="match status" value="1"/>
</dbReference>
<evidence type="ECO:0000313" key="7">
    <source>
        <dbReference type="Proteomes" id="UP000622610"/>
    </source>
</evidence>
<reference evidence="6" key="2">
    <citation type="submission" date="2020-09" db="EMBL/GenBank/DDBJ databases">
        <authorList>
            <person name="Sun Q."/>
            <person name="Sedlacek I."/>
        </authorList>
    </citation>
    <scope>NUCLEOTIDE SEQUENCE</scope>
    <source>
        <strain evidence="6">CCM 8433</strain>
    </source>
</reference>
<dbReference type="GO" id="GO:0030145">
    <property type="term" value="F:manganese ion binding"/>
    <property type="evidence" value="ECO:0007669"/>
    <property type="project" value="UniProtKB-UniRule"/>
</dbReference>
<accession>A0A917JF20</accession>
<dbReference type="PANTHER" id="PTHR39181:SF1">
    <property type="entry name" value="TYROSINE-PROTEIN PHOSPHATASE YWQE"/>
    <property type="match status" value="1"/>
</dbReference>